<keyword evidence="10" id="KW-1185">Reference proteome</keyword>
<feature type="region of interest" description="Disordered" evidence="8">
    <location>
        <begin position="1"/>
        <end position="81"/>
    </location>
</feature>
<evidence type="ECO:0000256" key="5">
    <source>
        <dbReference type="ARBA" id="ARBA00023128"/>
    </source>
</evidence>
<evidence type="ECO:0000313" key="9">
    <source>
        <dbReference type="EMBL" id="KAK8177304.1"/>
    </source>
</evidence>
<evidence type="ECO:0000313" key="10">
    <source>
        <dbReference type="Proteomes" id="UP001456524"/>
    </source>
</evidence>
<proteinExistence type="inferred from homology"/>
<accession>A0ABR1Y6R8</accession>
<keyword evidence="5" id="KW-0496">Mitochondrion</keyword>
<comment type="similarity">
    <text evidence="2">Belongs to the mitochondrion-specific ribosomal protein mS29 family.</text>
</comment>
<sequence length="486" mass="53657">MPPRAGLGQLPLRPSNLFRSTASRQPAASVAPFTTSAPLLKQPGAKKSVSRAGAPEKGKRMTVVKKKAPSSSQTVRPPNVGERKALRKRIVLSNDNALDVPWVTDLEASSLEKDAIDELYGKVLGIPMETVDQLRAVEAFKTNQGWSLYRRPAMLMRKETVELAKLLLQAQEEKETFRRIIHGDRASGKTTLLLQAMAMSFAKGVLVINFPDAKEFVLSHSHYAPLEGTNPTQYVQKTRISEVLKKIGEANEAILKELRVAQKYPVVRGEATLLDLVRIGANDADLAWPAMKAFWAEINLPSNRNDPALSRPPVLFCVDNVSYIMNKSEYDDRNVQRIHAHDLVIVRQLTDLLSGASKFRNGGLVLAATSGSDSPKSETMDFAIQLNEAKKAGVPEEELPQWSPFKKIDEYTFRALRDVEPLEMTGLSKEEARTVMEYYAASGLVRRAVDYKLVGEKWTLSGGGIIGELERACPDSVPATVIPTIT</sequence>
<feature type="compositionally biased region" description="Polar residues" evidence="8">
    <location>
        <begin position="17"/>
        <end position="37"/>
    </location>
</feature>
<keyword evidence="6" id="KW-0687">Ribonucleoprotein</keyword>
<dbReference type="EMBL" id="JBBWUH010000001">
    <property type="protein sequence ID" value="KAK8177304.1"/>
    <property type="molecule type" value="Genomic_DNA"/>
</dbReference>
<comment type="subcellular location">
    <subcellularLocation>
        <location evidence="1">Mitochondrion</location>
    </subcellularLocation>
</comment>
<evidence type="ECO:0000256" key="8">
    <source>
        <dbReference type="SAM" id="MobiDB-lite"/>
    </source>
</evidence>
<keyword evidence="3" id="KW-0809">Transit peptide</keyword>
<keyword evidence="4" id="KW-0689">Ribosomal protein</keyword>
<protein>
    <recommendedName>
        <fullName evidence="7">Small ribosomal subunit protein mS29</fullName>
    </recommendedName>
</protein>
<organism evidence="9 10">
    <name type="scientific">Phyllosticta citrichinensis</name>
    <dbReference type="NCBI Taxonomy" id="1130410"/>
    <lineage>
        <taxon>Eukaryota</taxon>
        <taxon>Fungi</taxon>
        <taxon>Dikarya</taxon>
        <taxon>Ascomycota</taxon>
        <taxon>Pezizomycotina</taxon>
        <taxon>Dothideomycetes</taxon>
        <taxon>Dothideomycetes incertae sedis</taxon>
        <taxon>Botryosphaeriales</taxon>
        <taxon>Phyllostictaceae</taxon>
        <taxon>Phyllosticta</taxon>
    </lineage>
</organism>
<dbReference type="Proteomes" id="UP001456524">
    <property type="component" value="Unassembled WGS sequence"/>
</dbReference>
<dbReference type="InterPro" id="IPR019368">
    <property type="entry name" value="Ribosomal_mS29"/>
</dbReference>
<comment type="caution">
    <text evidence="9">The sequence shown here is derived from an EMBL/GenBank/DDBJ whole genome shotgun (WGS) entry which is preliminary data.</text>
</comment>
<evidence type="ECO:0000256" key="1">
    <source>
        <dbReference type="ARBA" id="ARBA00004173"/>
    </source>
</evidence>
<dbReference type="PANTHER" id="PTHR12810">
    <property type="entry name" value="MITOCHONDRIAL 28S RIBOSOMAL PROTEIN S29"/>
    <property type="match status" value="1"/>
</dbReference>
<reference evidence="9 10" key="1">
    <citation type="journal article" date="2022" name="G3 (Bethesda)">
        <title>Enemy or ally: a genomic approach to elucidate the lifestyle of Phyllosticta citrichinaensis.</title>
        <authorList>
            <person name="Buijs V.A."/>
            <person name="Groenewald J.Z."/>
            <person name="Haridas S."/>
            <person name="LaButti K.M."/>
            <person name="Lipzen A."/>
            <person name="Martin F.M."/>
            <person name="Barry K."/>
            <person name="Grigoriev I.V."/>
            <person name="Crous P.W."/>
            <person name="Seidl M.F."/>
        </authorList>
    </citation>
    <scope>NUCLEOTIDE SEQUENCE [LARGE SCALE GENOMIC DNA]</scope>
    <source>
        <strain evidence="9 10">CBS 129764</strain>
    </source>
</reference>
<evidence type="ECO:0000256" key="2">
    <source>
        <dbReference type="ARBA" id="ARBA00009863"/>
    </source>
</evidence>
<dbReference type="PANTHER" id="PTHR12810:SF0">
    <property type="entry name" value="SMALL RIBOSOMAL SUBUNIT PROTEIN MS29"/>
    <property type="match status" value="1"/>
</dbReference>
<evidence type="ECO:0000256" key="7">
    <source>
        <dbReference type="ARBA" id="ARBA00035140"/>
    </source>
</evidence>
<evidence type="ECO:0000256" key="6">
    <source>
        <dbReference type="ARBA" id="ARBA00023274"/>
    </source>
</evidence>
<evidence type="ECO:0000256" key="4">
    <source>
        <dbReference type="ARBA" id="ARBA00022980"/>
    </source>
</evidence>
<evidence type="ECO:0000256" key="3">
    <source>
        <dbReference type="ARBA" id="ARBA00022946"/>
    </source>
</evidence>
<dbReference type="Pfam" id="PF10236">
    <property type="entry name" value="DAP3"/>
    <property type="match status" value="1"/>
</dbReference>
<gene>
    <name evidence="9" type="ORF">IWX90DRAFT_482314</name>
</gene>
<name>A0ABR1Y6R8_9PEZI</name>